<evidence type="ECO:0000256" key="11">
    <source>
        <dbReference type="ARBA" id="ARBA00023004"/>
    </source>
</evidence>
<dbReference type="SUPFAM" id="SSF48264">
    <property type="entry name" value="Cytochrome P450"/>
    <property type="match status" value="1"/>
</dbReference>
<evidence type="ECO:0000256" key="4">
    <source>
        <dbReference type="ARBA" id="ARBA00004406"/>
    </source>
</evidence>
<dbReference type="GO" id="GO:0008395">
    <property type="term" value="F:steroid hydroxylase activity"/>
    <property type="evidence" value="ECO:0007669"/>
    <property type="project" value="TreeGrafter"/>
</dbReference>
<comment type="similarity">
    <text evidence="5 15">Belongs to the cytochrome P450 family.</text>
</comment>
<evidence type="ECO:0008006" key="20">
    <source>
        <dbReference type="Google" id="ProtNLM"/>
    </source>
</evidence>
<comment type="subcellular location">
    <subcellularLocation>
        <location evidence="4">Endoplasmic reticulum membrane</location>
        <topology evidence="4">Peripheral membrane protein</topology>
    </subcellularLocation>
    <subcellularLocation>
        <location evidence="3">Microsome membrane</location>
        <topology evidence="3">Peripheral membrane protein</topology>
    </subcellularLocation>
</comment>
<evidence type="ECO:0000256" key="6">
    <source>
        <dbReference type="ARBA" id="ARBA00022617"/>
    </source>
</evidence>
<gene>
    <name evidence="18" type="ORF">LARSCL_LOCUS1698</name>
</gene>
<evidence type="ECO:0000256" key="5">
    <source>
        <dbReference type="ARBA" id="ARBA00010617"/>
    </source>
</evidence>
<keyword evidence="11 14" id="KW-0408">Iron</keyword>
<dbReference type="Gene3D" id="1.10.630.10">
    <property type="entry name" value="Cytochrome P450"/>
    <property type="match status" value="1"/>
</dbReference>
<feature type="compositionally biased region" description="Polar residues" evidence="16">
    <location>
        <begin position="1"/>
        <end position="15"/>
    </location>
</feature>
<dbReference type="FunFam" id="1.10.630.10:FF:000238">
    <property type="entry name" value="Cytochrome P450 2A6"/>
    <property type="match status" value="1"/>
</dbReference>
<dbReference type="InterPro" id="IPR002401">
    <property type="entry name" value="Cyt_P450_E_grp-I"/>
</dbReference>
<evidence type="ECO:0000256" key="14">
    <source>
        <dbReference type="PIRSR" id="PIRSR602401-1"/>
    </source>
</evidence>
<dbReference type="PRINTS" id="PR00385">
    <property type="entry name" value="P450"/>
</dbReference>
<evidence type="ECO:0000313" key="19">
    <source>
        <dbReference type="Proteomes" id="UP001497382"/>
    </source>
</evidence>
<evidence type="ECO:0000313" key="18">
    <source>
        <dbReference type="EMBL" id="CAL1263845.1"/>
    </source>
</evidence>
<evidence type="ECO:0000256" key="12">
    <source>
        <dbReference type="ARBA" id="ARBA00023033"/>
    </source>
</evidence>
<feature type="binding site" description="axial binding residue" evidence="14">
    <location>
        <position position="498"/>
    </location>
    <ligand>
        <name>heme</name>
        <dbReference type="ChEBI" id="CHEBI:30413"/>
    </ligand>
    <ligandPart>
        <name>Fe</name>
        <dbReference type="ChEBI" id="CHEBI:18248"/>
    </ligandPart>
</feature>
<accession>A0AAV1Z0U4</accession>
<keyword evidence="9" id="KW-0492">Microsome</keyword>
<dbReference type="PANTHER" id="PTHR24300:SF403">
    <property type="entry name" value="CYTOCHROME P450 306A1"/>
    <property type="match status" value="1"/>
</dbReference>
<keyword evidence="10 15" id="KW-0560">Oxidoreductase</keyword>
<dbReference type="GO" id="GO:0016712">
    <property type="term" value="F:oxidoreductase activity, acting on paired donors, with incorporation or reduction of molecular oxygen, reduced flavin or flavoprotein as one donor, and incorporation of one atom of oxygen"/>
    <property type="evidence" value="ECO:0007669"/>
    <property type="project" value="TreeGrafter"/>
</dbReference>
<reference evidence="18 19" key="1">
    <citation type="submission" date="2024-04" db="EMBL/GenBank/DDBJ databases">
        <authorList>
            <person name="Rising A."/>
            <person name="Reimegard J."/>
            <person name="Sonavane S."/>
            <person name="Akerstrom W."/>
            <person name="Nylinder S."/>
            <person name="Hedman E."/>
            <person name="Kallberg Y."/>
        </authorList>
    </citation>
    <scope>NUCLEOTIDE SEQUENCE [LARGE SCALE GENOMIC DNA]</scope>
</reference>
<dbReference type="Proteomes" id="UP001497382">
    <property type="component" value="Unassembled WGS sequence"/>
</dbReference>
<keyword evidence="6 14" id="KW-0349">Heme</keyword>
<keyword evidence="13 17" id="KW-0472">Membrane</keyword>
<evidence type="ECO:0000256" key="3">
    <source>
        <dbReference type="ARBA" id="ARBA00004174"/>
    </source>
</evidence>
<dbReference type="PROSITE" id="PS00086">
    <property type="entry name" value="CYTOCHROME_P450"/>
    <property type="match status" value="1"/>
</dbReference>
<feature type="transmembrane region" description="Helical" evidence="17">
    <location>
        <begin position="61"/>
        <end position="82"/>
    </location>
</feature>
<comment type="cofactor">
    <cofactor evidence="1 14">
        <name>heme</name>
        <dbReference type="ChEBI" id="CHEBI:30413"/>
    </cofactor>
</comment>
<evidence type="ECO:0000256" key="1">
    <source>
        <dbReference type="ARBA" id="ARBA00001971"/>
    </source>
</evidence>
<evidence type="ECO:0000256" key="7">
    <source>
        <dbReference type="ARBA" id="ARBA00022723"/>
    </source>
</evidence>
<dbReference type="InterPro" id="IPR017972">
    <property type="entry name" value="Cyt_P450_CS"/>
</dbReference>
<dbReference type="GO" id="GO:0005506">
    <property type="term" value="F:iron ion binding"/>
    <property type="evidence" value="ECO:0007669"/>
    <property type="project" value="InterPro"/>
</dbReference>
<comment type="caution">
    <text evidence="18">The sequence shown here is derived from an EMBL/GenBank/DDBJ whole genome shotgun (WGS) entry which is preliminary data.</text>
</comment>
<protein>
    <recommendedName>
        <fullName evidence="20">Cytochrome P450</fullName>
    </recommendedName>
</protein>
<comment type="function">
    <text evidence="2">May be involved in the metabolism of insect hormones and in the breakdown of synthetic insecticides.</text>
</comment>
<evidence type="ECO:0000256" key="9">
    <source>
        <dbReference type="ARBA" id="ARBA00022848"/>
    </source>
</evidence>
<dbReference type="EMBL" id="CAXIEN010000010">
    <property type="protein sequence ID" value="CAL1263845.1"/>
    <property type="molecule type" value="Genomic_DNA"/>
</dbReference>
<dbReference type="GO" id="GO:0006082">
    <property type="term" value="P:organic acid metabolic process"/>
    <property type="evidence" value="ECO:0007669"/>
    <property type="project" value="TreeGrafter"/>
</dbReference>
<keyword evidence="17" id="KW-1133">Transmembrane helix</keyword>
<feature type="region of interest" description="Disordered" evidence="16">
    <location>
        <begin position="1"/>
        <end position="24"/>
    </location>
</feature>
<keyword evidence="7 14" id="KW-0479">Metal-binding</keyword>
<proteinExistence type="inferred from homology"/>
<dbReference type="InterPro" id="IPR001128">
    <property type="entry name" value="Cyt_P450"/>
</dbReference>
<evidence type="ECO:0000256" key="10">
    <source>
        <dbReference type="ARBA" id="ARBA00023002"/>
    </source>
</evidence>
<dbReference type="GO" id="GO:0006805">
    <property type="term" value="P:xenobiotic metabolic process"/>
    <property type="evidence" value="ECO:0007669"/>
    <property type="project" value="TreeGrafter"/>
</dbReference>
<keyword evidence="19" id="KW-1185">Reference proteome</keyword>
<dbReference type="PANTHER" id="PTHR24300">
    <property type="entry name" value="CYTOCHROME P450 508A4-RELATED"/>
    <property type="match status" value="1"/>
</dbReference>
<dbReference type="Pfam" id="PF00067">
    <property type="entry name" value="p450"/>
    <property type="match status" value="1"/>
</dbReference>
<dbReference type="InterPro" id="IPR050182">
    <property type="entry name" value="Cytochrome_P450_fam2"/>
</dbReference>
<keyword evidence="17" id="KW-0812">Transmembrane</keyword>
<organism evidence="18 19">
    <name type="scientific">Larinioides sclopetarius</name>
    <dbReference type="NCBI Taxonomy" id="280406"/>
    <lineage>
        <taxon>Eukaryota</taxon>
        <taxon>Metazoa</taxon>
        <taxon>Ecdysozoa</taxon>
        <taxon>Arthropoda</taxon>
        <taxon>Chelicerata</taxon>
        <taxon>Arachnida</taxon>
        <taxon>Araneae</taxon>
        <taxon>Araneomorphae</taxon>
        <taxon>Entelegynae</taxon>
        <taxon>Araneoidea</taxon>
        <taxon>Araneidae</taxon>
        <taxon>Larinioides</taxon>
    </lineage>
</organism>
<evidence type="ECO:0000256" key="2">
    <source>
        <dbReference type="ARBA" id="ARBA00003690"/>
    </source>
</evidence>
<dbReference type="InterPro" id="IPR036396">
    <property type="entry name" value="Cyt_P450_sf"/>
</dbReference>
<name>A0AAV1Z0U4_9ARAC</name>
<dbReference type="GO" id="GO:0020037">
    <property type="term" value="F:heme binding"/>
    <property type="evidence" value="ECO:0007669"/>
    <property type="project" value="InterPro"/>
</dbReference>
<dbReference type="AlphaFoldDB" id="A0AAV1Z0U4"/>
<dbReference type="GO" id="GO:0005789">
    <property type="term" value="C:endoplasmic reticulum membrane"/>
    <property type="evidence" value="ECO:0007669"/>
    <property type="project" value="UniProtKB-SubCell"/>
</dbReference>
<evidence type="ECO:0000256" key="8">
    <source>
        <dbReference type="ARBA" id="ARBA00022824"/>
    </source>
</evidence>
<sequence length="548" mass="62867">MIPQCTKNQKSSTHPDSSKPKGRKDQSCPFCLELNSISVLKLIKINADKMEGDSLPSSMEMLSPLTLGISVAVFLLSVVYFLTKDKDVPPGPVGLPYFGYWPYMNNSNCHLKLHALRKKHGDVFSFTSTGRLYINLGSIKAVREALITKSEYFGDRIMDYNLMTYFFRDGVAFINGESWKVTRKFFLVLLKERGTNSIKTSIAGPLYDSIKYIVNELKAKKGEPVNLIDFLTHKCNTILRLTLFGEVGATEEQVRKLNEMYAVQIESMLPITFLLCGTFAKFFLFPFMPHFSEALQCRGKMEKVIYDMIDGHKTTYDPENPRDIIDEYFKERDRRRSKGDPTAEYFTDKVLMGSLIQFIADGVLSVASIIGLQVKNLLDHPEEQDKIYKEIMEVVGQDRYPMIEDKSKLTYFNAYMLEAMRTTDFFNFFPSQECTKETTLRGYRIPKRAILLVNFYSCHNDPEIYEEPEKFNPSRFIQTEGKKRPELPISFGIGKRLCLGEGFVMMQIFLLLSTLIQNFHLSLPEGSKKLSMEDFLSGNLLVCVKPRH</sequence>
<evidence type="ECO:0000256" key="15">
    <source>
        <dbReference type="RuleBase" id="RU000461"/>
    </source>
</evidence>
<keyword evidence="12 15" id="KW-0503">Monooxygenase</keyword>
<keyword evidence="8" id="KW-0256">Endoplasmic reticulum</keyword>
<evidence type="ECO:0000256" key="13">
    <source>
        <dbReference type="ARBA" id="ARBA00023136"/>
    </source>
</evidence>
<evidence type="ECO:0000256" key="17">
    <source>
        <dbReference type="SAM" id="Phobius"/>
    </source>
</evidence>
<evidence type="ECO:0000256" key="16">
    <source>
        <dbReference type="SAM" id="MobiDB-lite"/>
    </source>
</evidence>
<dbReference type="PRINTS" id="PR00463">
    <property type="entry name" value="EP450I"/>
</dbReference>